<feature type="region of interest" description="Disordered" evidence="1">
    <location>
        <begin position="92"/>
        <end position="151"/>
    </location>
</feature>
<gene>
    <name evidence="4" type="ORF">PGQ11_004815</name>
</gene>
<evidence type="ECO:0000313" key="4">
    <source>
        <dbReference type="EMBL" id="KAK8874301.1"/>
    </source>
</evidence>
<dbReference type="InterPro" id="IPR036249">
    <property type="entry name" value="Thioredoxin-like_sf"/>
</dbReference>
<feature type="domain" description="Glutaredoxin" evidence="3">
    <location>
        <begin position="166"/>
        <end position="231"/>
    </location>
</feature>
<dbReference type="CDD" id="cd03419">
    <property type="entry name" value="GRX_GRXh_1_2_like"/>
    <property type="match status" value="1"/>
</dbReference>
<dbReference type="InterPro" id="IPR011899">
    <property type="entry name" value="Glutaredoxin_euk/vir"/>
</dbReference>
<dbReference type="PROSITE" id="PS51354">
    <property type="entry name" value="GLUTAREDOXIN_2"/>
    <property type="match status" value="1"/>
</dbReference>
<dbReference type="PRINTS" id="PR00160">
    <property type="entry name" value="GLUTAREDOXIN"/>
</dbReference>
<dbReference type="Proteomes" id="UP001390339">
    <property type="component" value="Unassembled WGS sequence"/>
</dbReference>
<dbReference type="NCBIfam" id="TIGR02180">
    <property type="entry name" value="GRX_euk"/>
    <property type="match status" value="1"/>
</dbReference>
<keyword evidence="2" id="KW-0812">Transmembrane</keyword>
<dbReference type="PANTHER" id="PTHR45694">
    <property type="entry name" value="GLUTAREDOXIN 2"/>
    <property type="match status" value="1"/>
</dbReference>
<feature type="transmembrane region" description="Helical" evidence="2">
    <location>
        <begin position="7"/>
        <end position="24"/>
    </location>
</feature>
<dbReference type="InterPro" id="IPR002109">
    <property type="entry name" value="Glutaredoxin"/>
</dbReference>
<dbReference type="EMBL" id="JAPCWZ010000003">
    <property type="protein sequence ID" value="KAK8874301.1"/>
    <property type="molecule type" value="Genomic_DNA"/>
</dbReference>
<feature type="compositionally biased region" description="Basic and acidic residues" evidence="1">
    <location>
        <begin position="133"/>
        <end position="151"/>
    </location>
</feature>
<name>A0ABR2J9S0_9PEZI</name>
<organism evidence="4 5">
    <name type="scientific">Apiospora arundinis</name>
    <dbReference type="NCBI Taxonomy" id="335852"/>
    <lineage>
        <taxon>Eukaryota</taxon>
        <taxon>Fungi</taxon>
        <taxon>Dikarya</taxon>
        <taxon>Ascomycota</taxon>
        <taxon>Pezizomycotina</taxon>
        <taxon>Sordariomycetes</taxon>
        <taxon>Xylariomycetidae</taxon>
        <taxon>Amphisphaeriales</taxon>
        <taxon>Apiosporaceae</taxon>
        <taxon>Apiospora</taxon>
    </lineage>
</organism>
<keyword evidence="2" id="KW-1133">Transmembrane helix</keyword>
<proteinExistence type="predicted"/>
<feature type="compositionally biased region" description="Low complexity" evidence="1">
    <location>
        <begin position="115"/>
        <end position="124"/>
    </location>
</feature>
<evidence type="ECO:0000259" key="3">
    <source>
        <dbReference type="Pfam" id="PF00462"/>
    </source>
</evidence>
<feature type="compositionally biased region" description="Basic and acidic residues" evidence="1">
    <location>
        <begin position="92"/>
        <end position="106"/>
    </location>
</feature>
<dbReference type="Gene3D" id="3.40.30.10">
    <property type="entry name" value="Glutaredoxin"/>
    <property type="match status" value="1"/>
</dbReference>
<reference evidence="4 5" key="1">
    <citation type="journal article" date="2024" name="IMA Fungus">
        <title>Apiospora arundinis, a panoply of carbohydrate-active enzymes and secondary metabolites.</title>
        <authorList>
            <person name="Sorensen T."/>
            <person name="Petersen C."/>
            <person name="Muurmann A.T."/>
            <person name="Christiansen J.V."/>
            <person name="Brundto M.L."/>
            <person name="Overgaard C.K."/>
            <person name="Boysen A.T."/>
            <person name="Wollenberg R.D."/>
            <person name="Larsen T.O."/>
            <person name="Sorensen J.L."/>
            <person name="Nielsen K.L."/>
            <person name="Sondergaard T.E."/>
        </authorList>
    </citation>
    <scope>NUCLEOTIDE SEQUENCE [LARGE SCALE GENOMIC DNA]</scope>
    <source>
        <strain evidence="4 5">AAU 773</strain>
    </source>
</reference>
<evidence type="ECO:0000256" key="2">
    <source>
        <dbReference type="SAM" id="Phobius"/>
    </source>
</evidence>
<dbReference type="SUPFAM" id="SSF52833">
    <property type="entry name" value="Thioredoxin-like"/>
    <property type="match status" value="1"/>
</dbReference>
<dbReference type="Pfam" id="PF00462">
    <property type="entry name" value="Glutaredoxin"/>
    <property type="match status" value="1"/>
</dbReference>
<keyword evidence="5" id="KW-1185">Reference proteome</keyword>
<keyword evidence="2" id="KW-0472">Membrane</keyword>
<dbReference type="PANTHER" id="PTHR45694:SF5">
    <property type="entry name" value="GLUTAREDOXIN 2"/>
    <property type="match status" value="1"/>
</dbReference>
<comment type="caution">
    <text evidence="4">The sequence shown here is derived from an EMBL/GenBank/DDBJ whole genome shotgun (WGS) entry which is preliminary data.</text>
</comment>
<dbReference type="PROSITE" id="PS00018">
    <property type="entry name" value="EF_HAND_1"/>
    <property type="match status" value="1"/>
</dbReference>
<sequence>MPSARRVRFLVMVGMAVIVTTLFFTSKFGSDEGRAFQDFYGKTVNAMERKRGSGGAQIIMDGKGATAVSEAKDKDGDGAVGEDDVQQAKEMAERLRAAEQRAKDQANAKAPLKPDSPSDVVGVGSSAGGQHRKPGDKEASAGTKDESDPVSKVEATLNEILKKSPVVIFSKSYCPFSKRAKGVLLEKYTIDPAPYVVELDQHPMGKELQAKLGEMTGRSTVPNILINGKSIGGGDEISELDARKTLIDKIKSIDNKRISMKERFTKPRGGG</sequence>
<protein>
    <submittedName>
        <fullName evidence="4">Glutaredoxin</fullName>
    </submittedName>
</protein>
<dbReference type="InterPro" id="IPR018247">
    <property type="entry name" value="EF_Hand_1_Ca_BS"/>
</dbReference>
<evidence type="ECO:0000313" key="5">
    <source>
        <dbReference type="Proteomes" id="UP001390339"/>
    </source>
</evidence>
<accession>A0ABR2J9S0</accession>
<evidence type="ECO:0000256" key="1">
    <source>
        <dbReference type="SAM" id="MobiDB-lite"/>
    </source>
</evidence>
<dbReference type="InterPro" id="IPR014025">
    <property type="entry name" value="Glutaredoxin_subgr"/>
</dbReference>